<dbReference type="PANTHER" id="PTHR35796:SF3">
    <property type="entry name" value="BHLH DOMAIN-CONTAINING PROTEIN"/>
    <property type="match status" value="1"/>
</dbReference>
<dbReference type="VEuPathDB" id="FungiDB:DD237_000689"/>
<reference evidence="2 3" key="1">
    <citation type="submission" date="2018-06" db="EMBL/GenBank/DDBJ databases">
        <title>Comparative genomics of downy mildews reveals potential adaptations to biotrophy.</title>
        <authorList>
            <person name="Fletcher K."/>
            <person name="Klosterman S.J."/>
            <person name="Derevnina L."/>
            <person name="Martin F."/>
            <person name="Koike S."/>
            <person name="Reyes Chin-Wo S."/>
            <person name="Mou B."/>
            <person name="Michelmore R."/>
        </authorList>
    </citation>
    <scope>NUCLEOTIDE SEQUENCE [LARGE SCALE GENOMIC DNA]</scope>
    <source>
        <strain evidence="2 3">R13</strain>
    </source>
</reference>
<dbReference type="EMBL" id="QKXF01000091">
    <property type="protein sequence ID" value="RQM17710.1"/>
    <property type="molecule type" value="Genomic_DNA"/>
</dbReference>
<gene>
    <name evidence="2" type="ORF">DD237_000689</name>
</gene>
<dbReference type="SUPFAM" id="SSF53756">
    <property type="entry name" value="UDP-Glycosyltransferase/glycogen phosphorylase"/>
    <property type="match status" value="1"/>
</dbReference>
<organism evidence="2 3">
    <name type="scientific">Peronospora effusa</name>
    <dbReference type="NCBI Taxonomy" id="542832"/>
    <lineage>
        <taxon>Eukaryota</taxon>
        <taxon>Sar</taxon>
        <taxon>Stramenopiles</taxon>
        <taxon>Oomycota</taxon>
        <taxon>Peronosporomycetes</taxon>
        <taxon>Peronosporales</taxon>
        <taxon>Peronosporaceae</taxon>
        <taxon>Peronospora</taxon>
    </lineage>
</organism>
<evidence type="ECO:0000256" key="1">
    <source>
        <dbReference type="SAM" id="Coils"/>
    </source>
</evidence>
<evidence type="ECO:0000313" key="3">
    <source>
        <dbReference type="Proteomes" id="UP000286097"/>
    </source>
</evidence>
<dbReference type="PANTHER" id="PTHR35796">
    <property type="entry name" value="HYPOTHETICAL CYTOSOLIC PROTEIN"/>
    <property type="match status" value="1"/>
</dbReference>
<evidence type="ECO:0000313" key="2">
    <source>
        <dbReference type="EMBL" id="RQM17710.1"/>
    </source>
</evidence>
<keyword evidence="1" id="KW-0175">Coiled coil</keyword>
<protein>
    <recommendedName>
        <fullName evidence="4">START domain-containing protein</fullName>
    </recommendedName>
</protein>
<sequence length="1590" mass="180884">MPSCRRLSAASSLPYISPSFPLQSSPHFLYYQVFRLLIVFYLLLLLENWWQTGFEELENEHELEFYPLELLQDVHEIADSEHLHLAMLHEGCMNHRDSVITSDFGRNGDEIGTSGRFQQDDENLREKLEKCPDVEVFLPSHIRGDGYCEDAMGYVKYLQGRALPQWVLEIKFLDKKTSKTLTYHDLCPKTPLIFMNHFWNEMPNQPSWPETKPVYLMPNVEMYELKAEHYWRVDVVLCKTAICARRVRMWYQQEGNPRHTKVMYTRHTTSDAALYAKHQLGVNDEVPAKNFSDVHFVHTAGKSVFKGTNAVLDCWLSRPDFPPLDIFVDQESYDKLMRKIDVEQIRAHPALKKITLHTGRVPGSIFGRMMIETAFLLCTSVLEGYGHYINQARANAALIVTTDAPPMNELLSRESAILVPHPSTDVEKQLLGGTFNGEHGLRGVKGMATYVKGDEICNAIEHILEMTPEERQAMGKRARKQYVLDTRFFAVRMQELRELARADGTAGTTSSRESSLSRMADRTVAMMDTPMSPLDSGPSDDLLAVLDEILDFTPKEAASTDSLAQQALGASYIADAFEFPEVPNPYEQQPVEEPKPALLEAKVEQTATFVPIVTKQSAQRQKQQHQSAQREKDVCTMTCPTPKRRRKRPKDELDYLRAKVAGLEEELACLNRSTGRFSSISDIEKEMFARWKLIAERQKEEANRTIVENMKLRTMLKAQFEIAKRRQMMMAEYHQQTMPQSLPWNFIKTEFNFFDVEDVDGPRVPSISDETIFAQLNGSLEAQYAQVSSVLQANGIADVNRELLGKIHLKQNMNGISFGIHEVRLVPFAMQSVERIMWSLVGDKINEVLGRTQIINNNHQNFKIGNTLEFPKSQHTKTSSRFAMRRYFEGNRIIFVWSACVEIAGSVFVRLREKGCVTISSFNLTGSELSRCEGSILRCVIDVEPETVKFSTGADPKKNIKEMTDLVLAAYNRRFDTFNQSMESLLLQDLRASTLFSPLSFTNQPLHDDSNIMRSSKHASPVTSVGSSECNLLGLFGSPASSYSINDKSDRGGHPFPYTRSKTRWRKRPTNELKDLRSQIAKLERLLANLNHAGSRSKMLTNGEQFRDDHVQALHKLRTECRGKKVEDALAENRKLKAMVSSQFHVAKALQTALDESMRLRARKVCWPSSAAASDELVFALLDEEKELQYAATDKVMDESGISRIYHPYISELVFQNDKNGVSFQHNDVRVIPFPVADVVRALRHSLRHGSRVGPSQHCRKFLMHDSYSQAVTVDNINVPGTLQAKVKSRHLLWSVIEPDRTVIAWSSFNEYQGRSHVRLLKRLWFSVEPIKLQTNSGTMQGSILRTIVRFTPVDPEVDLKHIADMSDVIICAYKRDSVRVVLAVREQLAALMSTLHQSSIQPNGQPVSKDFLVSICSPTFSSATDSDESSESKGERLLSLFEQPEPSHPKIKVRFERGSRSFPYTRCKTRWRKRPQDEIKYLRAHTAELENLKNALSNPDTTPNLLEEIGRDRNILRDDCCNQKLDAALIENRKLRTMVAGCYQVAKTLQDAIDGHARMKAREVYYPTNAAAPNELIVALLDEATDLYC</sequence>
<dbReference type="Gene3D" id="3.40.50.2000">
    <property type="entry name" value="Glycogen Phosphorylase B"/>
    <property type="match status" value="1"/>
</dbReference>
<evidence type="ECO:0008006" key="4">
    <source>
        <dbReference type="Google" id="ProtNLM"/>
    </source>
</evidence>
<dbReference type="Proteomes" id="UP000286097">
    <property type="component" value="Unassembled WGS sequence"/>
</dbReference>
<name>A0A425CL43_9STRA</name>
<accession>A0A425CL43</accession>
<comment type="caution">
    <text evidence="2">The sequence shown here is derived from an EMBL/GenBank/DDBJ whole genome shotgun (WGS) entry which is preliminary data.</text>
</comment>
<proteinExistence type="predicted"/>
<feature type="coiled-coil region" evidence="1">
    <location>
        <begin position="1066"/>
        <end position="1093"/>
    </location>
</feature>